<evidence type="ECO:0000313" key="2">
    <source>
        <dbReference type="Proteomes" id="UP000318571"/>
    </source>
</evidence>
<sequence>MNRIANDMEWAQTLLDIWQWDLKKTCSRELIWQEEAWLDTLVAPLMTTDSGYLAELVQNHLQSDQNPDIQAFLQRTYPDKSKDEVTTARMTKSKEDFEAFLQSKHRITRQKQILFKYLNSSSLYLGTFFVGQVLGLKSPQSECLVQKNGTIVGDLFEKEVFQALKIDPLLICKRCEPFLVKASSLRSRLNELLVGTEGHMIDKETEVGYTAIVKRFLFYALANKQTFEGDDVAKHQLKMVNFPNEDIILWNLDQLNVLQNDPPKMIVKSLGLFGTAQNPKEANNVIWIVDTDNSIQVPLDKGFVMEEGLRLNLRNSEEVLNAIELARHGQQFDGCPTVDGERDSKVFSEALKFEPSVKKILVVLDSYRLNKLLKITLEDGINGRFLYYGCLEDSKTCTDEELEAFFDASNQDRLILVAPEHVSDGIEVEMVLVPEIHDVADTTRYRAKTKLKTAYLNSSAHVELLQQNPTPLFKNEIEDVLRQTTWQIGALGTSGICVYSQLRPFHDLNKKSTVQYYSELKRMHLLNVDERTPFPSSDLRRTLLKRPLHFSMSLQANLSSIVSLLPTFAPNGEIHHWDLIQTLLGWWSPNDGDALANHLLRREFAHHTYMPLDNEARGYDLIGYWDISPDLTTLLTVFSPQRLLQAQIQPDSPFQVEKITSLRMELRTGFFNWMSPAATLSKLNWPLIQLIWLKEMTWLWKRIIKKKFRHGLKKPWSHVISKWHTKSRKVEKKMFKAMGITSIYFGEETQTTAYSVAKELFTKEIVYFEMFNEISLAFIELLIFISQQPK</sequence>
<dbReference type="EMBL" id="VCGU01000002">
    <property type="protein sequence ID" value="TRY80102.1"/>
    <property type="molecule type" value="Genomic_DNA"/>
</dbReference>
<dbReference type="AlphaFoldDB" id="A0A553PQZ6"/>
<protein>
    <submittedName>
        <fullName evidence="1">Uncharacterized protein</fullName>
    </submittedName>
</protein>
<gene>
    <name evidence="1" type="ORF">TCAL_13939</name>
</gene>
<organism evidence="1 2">
    <name type="scientific">Tigriopus californicus</name>
    <name type="common">Marine copepod</name>
    <dbReference type="NCBI Taxonomy" id="6832"/>
    <lineage>
        <taxon>Eukaryota</taxon>
        <taxon>Metazoa</taxon>
        <taxon>Ecdysozoa</taxon>
        <taxon>Arthropoda</taxon>
        <taxon>Crustacea</taxon>
        <taxon>Multicrustacea</taxon>
        <taxon>Hexanauplia</taxon>
        <taxon>Copepoda</taxon>
        <taxon>Harpacticoida</taxon>
        <taxon>Harpacticidae</taxon>
        <taxon>Tigriopus</taxon>
    </lineage>
</organism>
<accession>A0A553PQZ6</accession>
<feature type="non-terminal residue" evidence="1">
    <location>
        <position position="790"/>
    </location>
</feature>
<name>A0A553PQZ6_TIGCA</name>
<reference evidence="1 2" key="1">
    <citation type="journal article" date="2018" name="Nat. Ecol. Evol.">
        <title>Genomic signatures of mitonuclear coevolution across populations of Tigriopus californicus.</title>
        <authorList>
            <person name="Barreto F.S."/>
            <person name="Watson E.T."/>
            <person name="Lima T.G."/>
            <person name="Willett C.S."/>
            <person name="Edmands S."/>
            <person name="Li W."/>
            <person name="Burton R.S."/>
        </authorList>
    </citation>
    <scope>NUCLEOTIDE SEQUENCE [LARGE SCALE GENOMIC DNA]</scope>
    <source>
        <strain evidence="1 2">San Diego</strain>
    </source>
</reference>
<comment type="caution">
    <text evidence="1">The sequence shown here is derived from an EMBL/GenBank/DDBJ whole genome shotgun (WGS) entry which is preliminary data.</text>
</comment>
<dbReference type="Proteomes" id="UP000318571">
    <property type="component" value="Chromosome 6"/>
</dbReference>
<proteinExistence type="predicted"/>
<evidence type="ECO:0000313" key="1">
    <source>
        <dbReference type="EMBL" id="TRY80102.1"/>
    </source>
</evidence>
<keyword evidence="2" id="KW-1185">Reference proteome</keyword>